<keyword evidence="4" id="KW-0689">Ribosomal protein</keyword>
<evidence type="ECO:0000256" key="3">
    <source>
        <dbReference type="ARBA" id="ARBA00022946"/>
    </source>
</evidence>
<feature type="domain" description="Large ribosomal subunit protein mL46 N-terminal" evidence="10">
    <location>
        <begin position="32"/>
        <end position="126"/>
    </location>
</feature>
<dbReference type="CDD" id="cd04661">
    <property type="entry name" value="NUDIX_MRP_L46"/>
    <property type="match status" value="1"/>
</dbReference>
<evidence type="ECO:0000256" key="1">
    <source>
        <dbReference type="ARBA" id="ARBA00004173"/>
    </source>
</evidence>
<dbReference type="PANTHER" id="PTHR13124">
    <property type="entry name" value="39S RIBOSOMAL PROTEIN L46, MITOCHONDRIAL PRECURSOR-RELATED"/>
    <property type="match status" value="1"/>
</dbReference>
<evidence type="ECO:0000256" key="2">
    <source>
        <dbReference type="ARBA" id="ARBA00009070"/>
    </source>
</evidence>
<keyword evidence="5" id="KW-0496">Mitochondrion</keyword>
<dbReference type="PANTHER" id="PTHR13124:SF12">
    <property type="entry name" value="LARGE RIBOSOMAL SUBUNIT PROTEIN ML46"/>
    <property type="match status" value="1"/>
</dbReference>
<dbReference type="InterPro" id="IPR015797">
    <property type="entry name" value="NUDIX_hydrolase-like_dom_sf"/>
</dbReference>
<dbReference type="Pfam" id="PF00293">
    <property type="entry name" value="NUDIX"/>
    <property type="match status" value="1"/>
</dbReference>
<keyword evidence="3" id="KW-0809">Transit peptide</keyword>
<evidence type="ECO:0000256" key="6">
    <source>
        <dbReference type="ARBA" id="ARBA00023274"/>
    </source>
</evidence>
<proteinExistence type="inferred from homology"/>
<evidence type="ECO:0000313" key="11">
    <source>
        <dbReference type="EMBL" id="JAI67140.1"/>
    </source>
</evidence>
<evidence type="ECO:0000259" key="9">
    <source>
        <dbReference type="Pfam" id="PF00293"/>
    </source>
</evidence>
<dbReference type="AlphaFoldDB" id="A0A0P4X038"/>
<dbReference type="GO" id="GO:0005743">
    <property type="term" value="C:mitochondrial inner membrane"/>
    <property type="evidence" value="ECO:0007669"/>
    <property type="project" value="UniProtKB-ARBA"/>
</dbReference>
<dbReference type="FunFam" id="3.90.79.10:FF:000018">
    <property type="entry name" value="39S ribosomal protein L46, mitochondrial"/>
    <property type="match status" value="1"/>
</dbReference>
<dbReference type="InterPro" id="IPR021757">
    <property type="entry name" value="Ribosomal_mL46_N"/>
</dbReference>
<evidence type="ECO:0000256" key="8">
    <source>
        <dbReference type="ARBA" id="ARBA00035534"/>
    </source>
</evidence>
<dbReference type="InterPro" id="IPR033650">
    <property type="entry name" value="Ribosomal_mL46_NUDIX"/>
</dbReference>
<reference evidence="11" key="1">
    <citation type="submission" date="2015-09" db="EMBL/GenBank/DDBJ databases">
        <title>Scylla olivacea transcriptome.</title>
        <authorList>
            <person name="Ikhwanuddin M."/>
        </authorList>
    </citation>
    <scope>NUCLEOTIDE SEQUENCE</scope>
</reference>
<evidence type="ECO:0000259" key="10">
    <source>
        <dbReference type="Pfam" id="PF11788"/>
    </source>
</evidence>
<feature type="domain" description="Nudix hydrolase" evidence="9">
    <location>
        <begin position="144"/>
        <end position="264"/>
    </location>
</feature>
<name>A0A0P4X038_SCYOL</name>
<dbReference type="Gene3D" id="3.90.79.10">
    <property type="entry name" value="Nucleoside Triphosphate Pyrophosphohydrolase"/>
    <property type="match status" value="1"/>
</dbReference>
<evidence type="ECO:0000256" key="5">
    <source>
        <dbReference type="ARBA" id="ARBA00023128"/>
    </source>
</evidence>
<dbReference type="InterPro" id="IPR040008">
    <property type="entry name" value="Ribosomal_mL46"/>
</dbReference>
<dbReference type="GO" id="GO:0005762">
    <property type="term" value="C:mitochondrial large ribosomal subunit"/>
    <property type="evidence" value="ECO:0007669"/>
    <property type="project" value="TreeGrafter"/>
</dbReference>
<protein>
    <recommendedName>
        <fullName evidence="7">Large ribosomal subunit protein mL46</fullName>
    </recommendedName>
    <alternativeName>
        <fullName evidence="8">39S ribosomal protein L46, mitochondrial</fullName>
    </alternativeName>
</protein>
<dbReference type="InterPro" id="IPR000086">
    <property type="entry name" value="NUDIX_hydrolase_dom"/>
</dbReference>
<keyword evidence="6" id="KW-0687">Ribonucleoprotein</keyword>
<evidence type="ECO:0000256" key="7">
    <source>
        <dbReference type="ARBA" id="ARBA00035190"/>
    </source>
</evidence>
<accession>A0A0P4X038</accession>
<comment type="subcellular location">
    <subcellularLocation>
        <location evidence="1">Mitochondrion</location>
    </subcellularLocation>
</comment>
<organism evidence="11">
    <name type="scientific">Scylla olivacea</name>
    <name type="common">Orange mud crab</name>
    <name type="synonym">Cancer olivacea</name>
    <dbReference type="NCBI Taxonomy" id="85551"/>
    <lineage>
        <taxon>Eukaryota</taxon>
        <taxon>Metazoa</taxon>
        <taxon>Ecdysozoa</taxon>
        <taxon>Arthropoda</taxon>
        <taxon>Crustacea</taxon>
        <taxon>Multicrustacea</taxon>
        <taxon>Malacostraca</taxon>
        <taxon>Eumalacostraca</taxon>
        <taxon>Eucarida</taxon>
        <taxon>Decapoda</taxon>
        <taxon>Pleocyemata</taxon>
        <taxon>Brachyura</taxon>
        <taxon>Eubrachyura</taxon>
        <taxon>Portunoidea</taxon>
        <taxon>Portunidae</taxon>
        <taxon>Portuninae</taxon>
        <taxon>Scylla</taxon>
    </lineage>
</organism>
<comment type="similarity">
    <text evidence="2">Belongs to the mitochondrion-specific ribosomal protein mL46 family.</text>
</comment>
<evidence type="ECO:0000256" key="4">
    <source>
        <dbReference type="ARBA" id="ARBA00022980"/>
    </source>
</evidence>
<dbReference type="Pfam" id="PF11788">
    <property type="entry name" value="MRP-L46"/>
    <property type="match status" value="1"/>
</dbReference>
<sequence>MAFILRGSARALQAAAHHITPRSMSSVAAGRWQIVGSACITRPPVVSPPMTPLEQQYSEMITAIEEENSLKSDHEIRAEQDRINLEIMKTGEADELDLEEASKQTAIEFEDSCLEELKSFKTIHLDKVNPEVKDVKSINRALERSLVLVVKQKLGTSEEWVFPHTPWQPGETLRQTCERLVQETCGNDLKVKFLGNAPCGFYKYKYPKTVRKEGFIGAKVFFYKCQVRNKDGPITPGTNIVDHQWLTQDELDTRFKQSYAKSISKFLVSDR</sequence>
<dbReference type="SUPFAM" id="SSF55811">
    <property type="entry name" value="Nudix"/>
    <property type="match status" value="1"/>
</dbReference>
<dbReference type="EMBL" id="GDRN01040718">
    <property type="protein sequence ID" value="JAI67140.1"/>
    <property type="molecule type" value="Transcribed_RNA"/>
</dbReference>
<dbReference type="GO" id="GO:0003735">
    <property type="term" value="F:structural constituent of ribosome"/>
    <property type="evidence" value="ECO:0007669"/>
    <property type="project" value="InterPro"/>
</dbReference>